<accession>A0AAV2YIJ0</accession>
<sequence>MIRRDTNFQMLDDLVEASKRSHFRSAELQPRTLVMRAKVLFADRVHDYLLPQIWNRPFASTVQSVYYPPTLLMQLPAFDVCGFAGHAPSFCRDYWPNYARFYRADDVNDPTEAATGQIAQDIRKRFKNLQRIVLLLIGAYVARRQEEHYAEAPWYTVVCGILRAVANIPCQGLVYGSPLPTFCYVLAHAIDSPIAYEVLYEKFGTMLGANTNVNVVSSQAEALTYTKAVKAATTNPTVCQAQLAWRNARTLVFDHATGFSWLRVVSSAMSLLFLCSDIARSGVGVELEPFERIQPNVYLSHGPWAYPVYRILHNETTADIRVWFYKFDSTSVVWRASAQSLRVASFPPCVVDYTPCVTDVIDRRTAFQMLDDLVDASAAFSARRAQYDPRSLTMRATVSFKDRFHDYILPELWNRAFTTTVRAVYFPADLLMQLPQFDVCGFPSHQPTFCRDLWANFGRFYGVDDPEDAATGRVAQNICKRFKVLQAQYPEHVLDMTILSQIEVPQVAAGGFQHSSGGVSDASTIIRVRDCRGTNCTTLLVDDYRYEVGTRFSNNNDVYSIAATLRCFAQAYFIVRILLLFIGAYVARRQEEQYATASRCGVIGGMFSIVAKMPCQGVVYGSPLPTFCYLLAHCIDAPTTYEILYENFGSVAGILKKLPFLQICKCCAVQMRNIWLLGGLLQLMVWARAQRHWSPVNGIRGVPEVTLTVLSASTLFASYRGGTMRSYPVLRVTAIRDHDRAGAATLSAFDSRGRDGNFLWRGVMLDVKFLLAVALVGLLLALVLSCAGVAISKRVRLCVLQSTSTTPVPFSAGVLWPTAALCINWGTSTFPGTRARVHRSRLLALIKSITKLNDQVTNFQSACPASATEQRQFVRYQFDNAHQRLDEMHGMVAMLNLFAMTDPLTLLRLRTGTGVDVCYLEHVPTGRVCCLPRVTVNKMEGSIPWHEMRVIQVTNTAAMSWSDLLHCG</sequence>
<dbReference type="EMBL" id="DAKRPA010000435">
    <property type="protein sequence ID" value="DAZ92549.1"/>
    <property type="molecule type" value="Genomic_DNA"/>
</dbReference>
<feature type="transmembrane region" description="Helical" evidence="1">
    <location>
        <begin position="568"/>
        <end position="587"/>
    </location>
</feature>
<organism evidence="2 3">
    <name type="scientific">Lagenidium giganteum</name>
    <dbReference type="NCBI Taxonomy" id="4803"/>
    <lineage>
        <taxon>Eukaryota</taxon>
        <taxon>Sar</taxon>
        <taxon>Stramenopiles</taxon>
        <taxon>Oomycota</taxon>
        <taxon>Peronosporomycetes</taxon>
        <taxon>Pythiales</taxon>
        <taxon>Pythiaceae</taxon>
    </lineage>
</organism>
<keyword evidence="1" id="KW-0812">Transmembrane</keyword>
<dbReference type="AlphaFoldDB" id="A0AAV2YIJ0"/>
<comment type="caution">
    <text evidence="2">The sequence shown here is derived from an EMBL/GenBank/DDBJ whole genome shotgun (WGS) entry which is preliminary data.</text>
</comment>
<keyword evidence="3" id="KW-1185">Reference proteome</keyword>
<dbReference type="Proteomes" id="UP001146120">
    <property type="component" value="Unassembled WGS sequence"/>
</dbReference>
<keyword evidence="1" id="KW-1133">Transmembrane helix</keyword>
<reference evidence="2" key="2">
    <citation type="journal article" date="2023" name="Microbiol Resour">
        <title>Decontamination and Annotation of the Draft Genome Sequence of the Oomycete Lagenidium giganteum ARSEF 373.</title>
        <authorList>
            <person name="Morgan W.R."/>
            <person name="Tartar A."/>
        </authorList>
    </citation>
    <scope>NUCLEOTIDE SEQUENCE</scope>
    <source>
        <strain evidence="2">ARSEF 373</strain>
    </source>
</reference>
<evidence type="ECO:0000313" key="3">
    <source>
        <dbReference type="Proteomes" id="UP001146120"/>
    </source>
</evidence>
<protein>
    <submittedName>
        <fullName evidence="2">Uncharacterized protein</fullName>
    </submittedName>
</protein>
<evidence type="ECO:0000256" key="1">
    <source>
        <dbReference type="SAM" id="Phobius"/>
    </source>
</evidence>
<keyword evidence="1" id="KW-0472">Membrane</keyword>
<name>A0AAV2YIJ0_9STRA</name>
<gene>
    <name evidence="2" type="ORF">N0F65_012779</name>
</gene>
<evidence type="ECO:0000313" key="2">
    <source>
        <dbReference type="EMBL" id="DAZ92549.1"/>
    </source>
</evidence>
<feature type="transmembrane region" description="Helical" evidence="1">
    <location>
        <begin position="769"/>
        <end position="791"/>
    </location>
</feature>
<reference evidence="2" key="1">
    <citation type="submission" date="2022-11" db="EMBL/GenBank/DDBJ databases">
        <authorList>
            <person name="Morgan W.R."/>
            <person name="Tartar A."/>
        </authorList>
    </citation>
    <scope>NUCLEOTIDE SEQUENCE</scope>
    <source>
        <strain evidence="2">ARSEF 373</strain>
    </source>
</reference>
<proteinExistence type="predicted"/>